<keyword evidence="1" id="KW-0560">Oxidoreductase</keyword>
<feature type="domain" description="GFO/IDH/MocA-like oxidoreductase" evidence="3">
    <location>
        <begin position="136"/>
        <end position="256"/>
    </location>
</feature>
<dbReference type="Pfam" id="PF22725">
    <property type="entry name" value="GFO_IDH_MocA_C3"/>
    <property type="match status" value="1"/>
</dbReference>
<dbReference type="Gene3D" id="3.30.360.10">
    <property type="entry name" value="Dihydrodipicolinate Reductase, domain 2"/>
    <property type="match status" value="1"/>
</dbReference>
<dbReference type="InterPro" id="IPR000683">
    <property type="entry name" value="Gfo/Idh/MocA-like_OxRdtase_N"/>
</dbReference>
<dbReference type="GO" id="GO:0016491">
    <property type="term" value="F:oxidoreductase activity"/>
    <property type="evidence" value="ECO:0007669"/>
    <property type="project" value="UniProtKB-KW"/>
</dbReference>
<dbReference type="STRING" id="1685382.AVJ23_00825"/>
<evidence type="ECO:0000259" key="3">
    <source>
        <dbReference type="Pfam" id="PF22725"/>
    </source>
</evidence>
<feature type="domain" description="Gfo/Idh/MocA-like oxidoreductase N-terminal" evidence="2">
    <location>
        <begin position="9"/>
        <end position="122"/>
    </location>
</feature>
<protein>
    <submittedName>
        <fullName evidence="4">Oxidoreductase</fullName>
    </submittedName>
</protein>
<dbReference type="OrthoDB" id="7798185at2"/>
<sequence length="382" mass="41302">MEGEPVTTLKVLICGTGFAGRGHAEAFRAAGAEVVGIVGRTDAVVAQVAEEMGIPFAGTDWEAALETCRADIVSIATPGGAHYAPIRQALERGCHVFCDKPMTAEGDTAVDLCRRAEAAGVKTAYAASFRYTPSVLHAQRLVAEGAIGAPTEVECISHFNLERGIPFGWSHRREDGGGRLNNNFTHTLSIACAVVGETILTVTGQVRDDLGRAPKVAGVHNFATRRAFIPEDLDDPALEWGESNVEWSYTVLAQLQSPLAERPVSVLFKHGGLVPRFHEDHIVFYGTEGALYLEGHYGSGQLHHYRDGRWQALPLPADISDSLPDVTGETEQCWHHLARIFVQDIQGHTVDPYPTFHEGSLYQQIIDIIRTSGSGTDVTALG</sequence>
<evidence type="ECO:0000256" key="1">
    <source>
        <dbReference type="ARBA" id="ARBA00023002"/>
    </source>
</evidence>
<dbReference type="SUPFAM" id="SSF51735">
    <property type="entry name" value="NAD(P)-binding Rossmann-fold domains"/>
    <property type="match status" value="1"/>
</dbReference>
<keyword evidence="5" id="KW-1185">Reference proteome</keyword>
<dbReference type="InterPro" id="IPR050463">
    <property type="entry name" value="Gfo/Idh/MocA_oxidrdct_glycsds"/>
</dbReference>
<gene>
    <name evidence="4" type="ORF">AVJ23_00825</name>
</gene>
<dbReference type="Proteomes" id="UP000054396">
    <property type="component" value="Unassembled WGS sequence"/>
</dbReference>
<evidence type="ECO:0000259" key="2">
    <source>
        <dbReference type="Pfam" id="PF01408"/>
    </source>
</evidence>
<dbReference type="Pfam" id="PF01408">
    <property type="entry name" value="GFO_IDH_MocA"/>
    <property type="match status" value="1"/>
</dbReference>
<dbReference type="InterPro" id="IPR055170">
    <property type="entry name" value="GFO_IDH_MocA-like_dom"/>
</dbReference>
<dbReference type="GO" id="GO:0000166">
    <property type="term" value="F:nucleotide binding"/>
    <property type="evidence" value="ECO:0007669"/>
    <property type="project" value="InterPro"/>
</dbReference>
<evidence type="ECO:0000313" key="5">
    <source>
        <dbReference type="Proteomes" id="UP000054396"/>
    </source>
</evidence>
<proteinExistence type="predicted"/>
<dbReference type="EMBL" id="LPXO01000001">
    <property type="protein sequence ID" value="KUF12312.1"/>
    <property type="molecule type" value="Genomic_DNA"/>
</dbReference>
<comment type="caution">
    <text evidence="4">The sequence shown here is derived from an EMBL/GenBank/DDBJ whole genome shotgun (WGS) entry which is preliminary data.</text>
</comment>
<reference evidence="4 5" key="1">
    <citation type="submission" date="2015-12" db="EMBL/GenBank/DDBJ databases">
        <authorList>
            <person name="Shamseldin A."/>
            <person name="Moawad H."/>
            <person name="Abd El-Rahim W.M."/>
            <person name="Sadowsky M.J."/>
        </authorList>
    </citation>
    <scope>NUCLEOTIDE SEQUENCE [LARGE SCALE GENOMIC DNA]</scope>
    <source>
        <strain evidence="4 5">SJ5A-1</strain>
    </source>
</reference>
<evidence type="ECO:0000313" key="4">
    <source>
        <dbReference type="EMBL" id="KUF12312.1"/>
    </source>
</evidence>
<dbReference type="SUPFAM" id="SSF55347">
    <property type="entry name" value="Glyceraldehyde-3-phosphate dehydrogenase-like, C-terminal domain"/>
    <property type="match status" value="1"/>
</dbReference>
<dbReference type="PANTHER" id="PTHR43818:SF11">
    <property type="entry name" value="BCDNA.GH03377"/>
    <property type="match status" value="1"/>
</dbReference>
<accession>A0A0W7WP87</accession>
<dbReference type="Gene3D" id="3.40.50.720">
    <property type="entry name" value="NAD(P)-binding Rossmann-like Domain"/>
    <property type="match status" value="1"/>
</dbReference>
<name>A0A0W7WP87_9RHOB</name>
<dbReference type="AlphaFoldDB" id="A0A0W7WP87"/>
<dbReference type="InterPro" id="IPR036291">
    <property type="entry name" value="NAD(P)-bd_dom_sf"/>
</dbReference>
<dbReference type="PANTHER" id="PTHR43818">
    <property type="entry name" value="BCDNA.GH03377"/>
    <property type="match status" value="1"/>
</dbReference>
<organism evidence="4 5">
    <name type="scientific">Pseudoponticoccus marisrubri</name>
    <dbReference type="NCBI Taxonomy" id="1685382"/>
    <lineage>
        <taxon>Bacteria</taxon>
        <taxon>Pseudomonadati</taxon>
        <taxon>Pseudomonadota</taxon>
        <taxon>Alphaproteobacteria</taxon>
        <taxon>Rhodobacterales</taxon>
        <taxon>Roseobacteraceae</taxon>
        <taxon>Pseudoponticoccus</taxon>
    </lineage>
</organism>